<evidence type="ECO:0000256" key="7">
    <source>
        <dbReference type="ARBA" id="ARBA00022781"/>
    </source>
</evidence>
<geneLocation type="mitochondrion" evidence="14"/>
<evidence type="ECO:0000256" key="5">
    <source>
        <dbReference type="ARBA" id="ARBA00022547"/>
    </source>
</evidence>
<keyword evidence="8 13" id="KW-1133">Transmembrane helix</keyword>
<evidence type="ECO:0000256" key="12">
    <source>
        <dbReference type="RuleBase" id="RU003661"/>
    </source>
</evidence>
<dbReference type="GO" id="GO:0045259">
    <property type="term" value="C:proton-transporting ATP synthase complex"/>
    <property type="evidence" value="ECO:0007669"/>
    <property type="project" value="UniProtKB-KW"/>
</dbReference>
<evidence type="ECO:0000256" key="4">
    <source>
        <dbReference type="ARBA" id="ARBA00022448"/>
    </source>
</evidence>
<keyword evidence="11 13" id="KW-0472">Membrane</keyword>
<dbReference type="Pfam" id="PF00895">
    <property type="entry name" value="ATP-synt_8"/>
    <property type="match status" value="1"/>
</dbReference>
<comment type="subunit">
    <text evidence="3">F-type ATPases have 2 components, CF(1) - the catalytic core - and CF(0) - the membrane proton channel.</text>
</comment>
<protein>
    <recommendedName>
        <fullName evidence="12">ATP synthase complex subunit 8</fullName>
    </recommendedName>
</protein>
<evidence type="ECO:0000256" key="10">
    <source>
        <dbReference type="ARBA" id="ARBA00023128"/>
    </source>
</evidence>
<evidence type="ECO:0000313" key="14">
    <source>
        <dbReference type="EMBL" id="ALO77060.1"/>
    </source>
</evidence>
<keyword evidence="9 12" id="KW-0406">Ion transport</keyword>
<evidence type="ECO:0000256" key="6">
    <source>
        <dbReference type="ARBA" id="ARBA00022692"/>
    </source>
</evidence>
<evidence type="ECO:0000256" key="3">
    <source>
        <dbReference type="ARBA" id="ARBA00011291"/>
    </source>
</evidence>
<dbReference type="GO" id="GO:0015986">
    <property type="term" value="P:proton motive force-driven ATP synthesis"/>
    <property type="evidence" value="ECO:0007669"/>
    <property type="project" value="InterPro"/>
</dbReference>
<evidence type="ECO:0000256" key="8">
    <source>
        <dbReference type="ARBA" id="ARBA00022989"/>
    </source>
</evidence>
<evidence type="ECO:0000256" key="13">
    <source>
        <dbReference type="SAM" id="Phobius"/>
    </source>
</evidence>
<dbReference type="AlphaFoldDB" id="A0A0S2MQT7"/>
<evidence type="ECO:0000256" key="2">
    <source>
        <dbReference type="ARBA" id="ARBA00008892"/>
    </source>
</evidence>
<reference evidence="14" key="1">
    <citation type="submission" date="2012-06" db="EMBL/GenBank/DDBJ databases">
        <title>Mitogenomics of the Coleoptera under dense taxon sampling.</title>
        <authorList>
            <person name="Timmermans M.J.T.N."/>
            <person name="Lim J."/>
            <person name="Dodsworth S."/>
            <person name="Haran J."/>
            <person name="Ahrens D."/>
            <person name="Bocak L."/>
            <person name="London A."/>
            <person name="Culverwell L."/>
            <person name="Vogler A.P."/>
        </authorList>
    </citation>
    <scope>NUCLEOTIDE SEQUENCE</scope>
</reference>
<evidence type="ECO:0000256" key="11">
    <source>
        <dbReference type="ARBA" id="ARBA00023136"/>
    </source>
</evidence>
<keyword evidence="7 12" id="KW-0375">Hydrogen ion transport</keyword>
<dbReference type="InterPro" id="IPR001421">
    <property type="entry name" value="ATP8_metazoa"/>
</dbReference>
<evidence type="ECO:0000256" key="1">
    <source>
        <dbReference type="ARBA" id="ARBA00004304"/>
    </source>
</evidence>
<comment type="subcellular location">
    <subcellularLocation>
        <location evidence="1 12">Mitochondrion membrane</location>
        <topology evidence="1 12">Single-pass membrane protein</topology>
    </subcellularLocation>
</comment>
<accession>A0A0S2MQT7</accession>
<feature type="transmembrane region" description="Helical" evidence="13">
    <location>
        <begin position="12"/>
        <end position="31"/>
    </location>
</feature>
<organism evidence="14">
    <name type="scientific">Priacma serrata</name>
    <name type="common">Reticulated beetle</name>
    <name type="synonym">Cupes serrata</name>
    <dbReference type="NCBI Taxonomy" id="50550"/>
    <lineage>
        <taxon>Eukaryota</taxon>
        <taxon>Metazoa</taxon>
        <taxon>Ecdysozoa</taxon>
        <taxon>Arthropoda</taxon>
        <taxon>Hexapoda</taxon>
        <taxon>Insecta</taxon>
        <taxon>Pterygota</taxon>
        <taxon>Neoptera</taxon>
        <taxon>Endopterygota</taxon>
        <taxon>Coleoptera</taxon>
        <taxon>Archostemata</taxon>
        <taxon>Cupedidae</taxon>
        <taxon>Priacma</taxon>
    </lineage>
</organism>
<gene>
    <name evidence="14" type="primary">atp8</name>
</gene>
<keyword evidence="4 12" id="KW-0813">Transport</keyword>
<name>A0A0S2MQT7_PRISE</name>
<dbReference type="GO" id="GO:0031966">
    <property type="term" value="C:mitochondrial membrane"/>
    <property type="evidence" value="ECO:0007669"/>
    <property type="project" value="UniProtKB-SubCell"/>
</dbReference>
<keyword evidence="6 12" id="KW-0812">Transmembrane</keyword>
<dbReference type="EMBL" id="JX412806">
    <property type="protein sequence ID" value="ALO77060.1"/>
    <property type="molecule type" value="Genomic_DNA"/>
</dbReference>
<keyword evidence="5 12" id="KW-0138">CF(0)</keyword>
<sequence length="52" mass="6280">MPQMAPLNWTTLLILFNLTLITFMIMTFFNYKIINQSLNLNKSTKKIKTWLW</sequence>
<evidence type="ECO:0000256" key="9">
    <source>
        <dbReference type="ARBA" id="ARBA00023065"/>
    </source>
</evidence>
<dbReference type="GO" id="GO:0015078">
    <property type="term" value="F:proton transmembrane transporter activity"/>
    <property type="evidence" value="ECO:0007669"/>
    <property type="project" value="InterPro"/>
</dbReference>
<keyword evidence="10 12" id="KW-0496">Mitochondrion</keyword>
<comment type="similarity">
    <text evidence="2 12">Belongs to the ATPase protein 8 family.</text>
</comment>
<proteinExistence type="inferred from homology"/>